<accession>A0A653EKK3</accession>
<dbReference type="Pfam" id="PF09957">
    <property type="entry name" value="VapB_antitoxin"/>
    <property type="match status" value="1"/>
</dbReference>
<reference evidence="2" key="1">
    <citation type="submission" date="2019-05" db="EMBL/GenBank/DDBJ databases">
        <authorList>
            <person name="Naeem R."/>
            <person name="Antony C."/>
            <person name="Guan Q."/>
        </authorList>
    </citation>
    <scope>NUCLEOTIDE SEQUENCE</scope>
    <source>
        <strain evidence="2">3</strain>
    </source>
</reference>
<organism evidence="2">
    <name type="scientific">Mycobacterium kansasii</name>
    <dbReference type="NCBI Taxonomy" id="1768"/>
    <lineage>
        <taxon>Bacteria</taxon>
        <taxon>Bacillati</taxon>
        <taxon>Actinomycetota</taxon>
        <taxon>Actinomycetes</taxon>
        <taxon>Mycobacteriales</taxon>
        <taxon>Mycobacteriaceae</taxon>
        <taxon>Mycobacterium</taxon>
    </lineage>
</organism>
<dbReference type="AlphaFoldDB" id="A0A653EKK3"/>
<dbReference type="EMBL" id="LR589257">
    <property type="protein sequence ID" value="VTO97867.1"/>
    <property type="molecule type" value="Genomic_DNA"/>
</dbReference>
<protein>
    <recommendedName>
        <fullName evidence="3">Antitoxin VapB</fullName>
    </recommendedName>
</protein>
<proteinExistence type="predicted"/>
<dbReference type="InterPro" id="IPR019239">
    <property type="entry name" value="VapB_antitoxin"/>
</dbReference>
<evidence type="ECO:0008006" key="3">
    <source>
        <dbReference type="Google" id="ProtNLM"/>
    </source>
</evidence>
<feature type="region of interest" description="Disordered" evidence="1">
    <location>
        <begin position="64"/>
        <end position="91"/>
    </location>
</feature>
<feature type="compositionally biased region" description="Acidic residues" evidence="1">
    <location>
        <begin position="67"/>
        <end position="77"/>
    </location>
</feature>
<name>A0A653EKK3_MYCKA</name>
<sequence length="91" mass="10186">MPRCEMRGFCDSAGEAGGYCWRMRKKVEIEIDDDLVQEAIRRYGLADAREAVHLALRTLLAEGGSGEADEEEYDEFSDLSVLDPHRGHRGG</sequence>
<evidence type="ECO:0000256" key="1">
    <source>
        <dbReference type="SAM" id="MobiDB-lite"/>
    </source>
</evidence>
<evidence type="ECO:0000313" key="2">
    <source>
        <dbReference type="EMBL" id="VTO97867.1"/>
    </source>
</evidence>
<gene>
    <name evidence="2" type="ORF">BIN_B_01098</name>
</gene>